<comment type="caution">
    <text evidence="5">The sequence shown here is derived from an EMBL/GenBank/DDBJ whole genome shotgun (WGS) entry which is preliminary data.</text>
</comment>
<reference evidence="5 6" key="1">
    <citation type="submission" date="2018-08" db="EMBL/GenBank/DDBJ databases">
        <title>Comparative genomics of wild bee and flower associated Lactobacillus reveals potential adaptation to the bee host.</title>
        <authorList>
            <person name="Vuong H.Q."/>
            <person name="Mcfrederick Q.S."/>
        </authorList>
    </citation>
    <scope>NUCLEOTIDE SEQUENCE [LARGE SCALE GENOMIC DNA]</scope>
    <source>
        <strain evidence="5 6">HV_13</strain>
    </source>
</reference>
<dbReference type="InterPro" id="IPR001845">
    <property type="entry name" value="HTH_ArsR_DNA-bd_dom"/>
</dbReference>
<protein>
    <submittedName>
        <fullName evidence="5">ArsR family transcriptional regulator</fullName>
    </submittedName>
</protein>
<dbReference type="PRINTS" id="PR00778">
    <property type="entry name" value="HTHARSR"/>
</dbReference>
<evidence type="ECO:0000256" key="3">
    <source>
        <dbReference type="ARBA" id="ARBA00023163"/>
    </source>
</evidence>
<evidence type="ECO:0000256" key="1">
    <source>
        <dbReference type="ARBA" id="ARBA00023015"/>
    </source>
</evidence>
<dbReference type="CDD" id="cd00090">
    <property type="entry name" value="HTH_ARSR"/>
    <property type="match status" value="1"/>
</dbReference>
<dbReference type="InterPro" id="IPR036388">
    <property type="entry name" value="WH-like_DNA-bd_sf"/>
</dbReference>
<gene>
    <name evidence="5" type="ORF">DY114_01970</name>
</gene>
<evidence type="ECO:0000259" key="4">
    <source>
        <dbReference type="PROSITE" id="PS50987"/>
    </source>
</evidence>
<keyword evidence="3" id="KW-0804">Transcription</keyword>
<dbReference type="EMBL" id="QUAV01000001">
    <property type="protein sequence ID" value="TPR26484.1"/>
    <property type="molecule type" value="Genomic_DNA"/>
</dbReference>
<proteinExistence type="predicted"/>
<dbReference type="Pfam" id="PF01022">
    <property type="entry name" value="HTH_5"/>
    <property type="match status" value="1"/>
</dbReference>
<evidence type="ECO:0000256" key="2">
    <source>
        <dbReference type="ARBA" id="ARBA00023125"/>
    </source>
</evidence>
<dbReference type="Gene3D" id="1.10.10.10">
    <property type="entry name" value="Winged helix-like DNA-binding domain superfamily/Winged helix DNA-binding domain"/>
    <property type="match status" value="1"/>
</dbReference>
<dbReference type="InterPro" id="IPR011991">
    <property type="entry name" value="ArsR-like_HTH"/>
</dbReference>
<evidence type="ECO:0000313" key="5">
    <source>
        <dbReference type="EMBL" id="TPR26484.1"/>
    </source>
</evidence>
<evidence type="ECO:0000313" key="6">
    <source>
        <dbReference type="Proteomes" id="UP000777560"/>
    </source>
</evidence>
<keyword evidence="1" id="KW-0805">Transcription regulation</keyword>
<name>A0ABY2YYT6_9LACO</name>
<accession>A0ABY2YYT6</accession>
<dbReference type="SUPFAM" id="SSF46785">
    <property type="entry name" value="Winged helix' DNA-binding domain"/>
    <property type="match status" value="1"/>
</dbReference>
<dbReference type="PROSITE" id="PS50987">
    <property type="entry name" value="HTH_ARSR_2"/>
    <property type="match status" value="1"/>
</dbReference>
<dbReference type="PANTHER" id="PTHR43132:SF6">
    <property type="entry name" value="HTH-TYPE TRANSCRIPTIONAL REPRESSOR CZRA"/>
    <property type="match status" value="1"/>
</dbReference>
<dbReference type="PANTHER" id="PTHR43132">
    <property type="entry name" value="ARSENICAL RESISTANCE OPERON REPRESSOR ARSR-RELATED"/>
    <property type="match status" value="1"/>
</dbReference>
<keyword evidence="2" id="KW-0238">DNA-binding</keyword>
<organism evidence="5 6">
    <name type="scientific">Apilactobacillus micheneri</name>
    <dbReference type="NCBI Taxonomy" id="1899430"/>
    <lineage>
        <taxon>Bacteria</taxon>
        <taxon>Bacillati</taxon>
        <taxon>Bacillota</taxon>
        <taxon>Bacilli</taxon>
        <taxon>Lactobacillales</taxon>
        <taxon>Lactobacillaceae</taxon>
        <taxon>Apilactobacillus</taxon>
    </lineage>
</organism>
<dbReference type="Proteomes" id="UP000777560">
    <property type="component" value="Unassembled WGS sequence"/>
</dbReference>
<feature type="domain" description="HTH arsR-type" evidence="4">
    <location>
        <begin position="7"/>
        <end position="101"/>
    </location>
</feature>
<sequence length="108" mass="12472">MKRDNKMNIDYLKEASQIFKLLSNETRLKMLVTLENKAISVNELSARLNIEQSAVSHQLSILKKHQLVDTNRVGKLIYYRLDDPHILDIVNEAVQHSSHVIRGKKHGE</sequence>
<dbReference type="InterPro" id="IPR036390">
    <property type="entry name" value="WH_DNA-bd_sf"/>
</dbReference>
<keyword evidence="6" id="KW-1185">Reference proteome</keyword>
<dbReference type="SMART" id="SM00418">
    <property type="entry name" value="HTH_ARSR"/>
    <property type="match status" value="1"/>
</dbReference>
<dbReference type="NCBIfam" id="NF033788">
    <property type="entry name" value="HTH_metalloreg"/>
    <property type="match status" value="1"/>
</dbReference>
<dbReference type="InterPro" id="IPR051011">
    <property type="entry name" value="Metal_resp_trans_reg"/>
</dbReference>